<gene>
    <name evidence="1" type="ORF">IC608_17910</name>
</gene>
<evidence type="ECO:0000313" key="1">
    <source>
        <dbReference type="EMBL" id="MBD8067345.1"/>
    </source>
</evidence>
<evidence type="ECO:0008006" key="3">
    <source>
        <dbReference type="Google" id="ProtNLM"/>
    </source>
</evidence>
<protein>
    <recommendedName>
        <fullName evidence="3">Pentapeptide repeat-containing protein</fullName>
    </recommendedName>
</protein>
<organism evidence="1 2">
    <name type="scientific">Devosia oryzisoli</name>
    <dbReference type="NCBI Taxonomy" id="2774138"/>
    <lineage>
        <taxon>Bacteria</taxon>
        <taxon>Pseudomonadati</taxon>
        <taxon>Pseudomonadota</taxon>
        <taxon>Alphaproteobacteria</taxon>
        <taxon>Hyphomicrobiales</taxon>
        <taxon>Devosiaceae</taxon>
        <taxon>Devosia</taxon>
    </lineage>
</organism>
<dbReference type="RefSeq" id="WP_211200071.1">
    <property type="nucleotide sequence ID" value="NZ_JACYFU010000012.1"/>
</dbReference>
<evidence type="ECO:0000313" key="2">
    <source>
        <dbReference type="Proteomes" id="UP000654108"/>
    </source>
</evidence>
<keyword evidence="2" id="KW-1185">Reference proteome</keyword>
<reference evidence="1" key="1">
    <citation type="submission" date="2020-09" db="EMBL/GenBank/DDBJ databases">
        <title>Genome seq and assembly of Devosia sp.</title>
        <authorList>
            <person name="Chhetri G."/>
        </authorList>
    </citation>
    <scope>NUCLEOTIDE SEQUENCE</scope>
    <source>
        <strain evidence="1">PTR5</strain>
    </source>
</reference>
<dbReference type="EMBL" id="JACYFU010000012">
    <property type="protein sequence ID" value="MBD8067345.1"/>
    <property type="molecule type" value="Genomic_DNA"/>
</dbReference>
<accession>A0A927FVY8</accession>
<comment type="caution">
    <text evidence="1">The sequence shown here is derived from an EMBL/GenBank/DDBJ whole genome shotgun (WGS) entry which is preliminary data.</text>
</comment>
<dbReference type="Proteomes" id="UP000654108">
    <property type="component" value="Unassembled WGS sequence"/>
</dbReference>
<name>A0A927FVY8_9HYPH</name>
<dbReference type="AlphaFoldDB" id="A0A927FVY8"/>
<sequence length="170" mass="18611">NLAEGSTLQSEEFAADCERCFGLCCTALSFQRSGSFGHDKPAGQACHFLEPTFRCGIHAQREQLGYEGCEDFDCFGAGQIASQEFAAQNWRREPAVARRLHARFAELLKVQEISAALHEAGNLGLTGSTEAERRRLLVALRRGEGEKGDADVTINAASRLIEEIGRLQLP</sequence>
<feature type="non-terminal residue" evidence="1">
    <location>
        <position position="1"/>
    </location>
</feature>
<proteinExistence type="predicted"/>